<dbReference type="KEGG" id="tet:TTHERM_00529880"/>
<dbReference type="PANTHER" id="PTHR46511:SF1">
    <property type="entry name" value="MORN REPEAT-CONTAINING PROTEIN 3"/>
    <property type="match status" value="1"/>
</dbReference>
<dbReference type="SMART" id="SM00698">
    <property type="entry name" value="MORN"/>
    <property type="match status" value="6"/>
</dbReference>
<dbReference type="Proteomes" id="UP000009168">
    <property type="component" value="Unassembled WGS sequence"/>
</dbReference>
<dbReference type="InterPro" id="IPR052472">
    <property type="entry name" value="MORN3"/>
</dbReference>
<evidence type="ECO:0000256" key="1">
    <source>
        <dbReference type="ARBA" id="ARBA00004218"/>
    </source>
</evidence>
<feature type="compositionally biased region" description="Acidic residues" evidence="6">
    <location>
        <begin position="400"/>
        <end position="411"/>
    </location>
</feature>
<organism evidence="7 8">
    <name type="scientific">Tetrahymena thermophila (strain SB210)</name>
    <dbReference type="NCBI Taxonomy" id="312017"/>
    <lineage>
        <taxon>Eukaryota</taxon>
        <taxon>Sar</taxon>
        <taxon>Alveolata</taxon>
        <taxon>Ciliophora</taxon>
        <taxon>Intramacronucleata</taxon>
        <taxon>Oligohymenophorea</taxon>
        <taxon>Hymenostomatida</taxon>
        <taxon>Tetrahymenina</taxon>
        <taxon>Tetrahymenidae</taxon>
        <taxon>Tetrahymena</taxon>
    </lineage>
</organism>
<dbReference type="AlphaFoldDB" id="I7MCW2"/>
<name>I7MCW2_TETTS</name>
<keyword evidence="2" id="KW-0677">Repeat</keyword>
<evidence type="ECO:0000256" key="3">
    <source>
        <dbReference type="ARBA" id="ARBA00023329"/>
    </source>
</evidence>
<dbReference type="InterPro" id="IPR003409">
    <property type="entry name" value="MORN"/>
</dbReference>
<accession>I7MCW2</accession>
<feature type="compositionally biased region" description="Acidic residues" evidence="6">
    <location>
        <begin position="372"/>
        <end position="388"/>
    </location>
</feature>
<dbReference type="GeneID" id="7837848"/>
<dbReference type="SUPFAM" id="SSF47473">
    <property type="entry name" value="EF-hand"/>
    <property type="match status" value="1"/>
</dbReference>
<comment type="function">
    <text evidence="5">Assembles a suppression complex (suppresome) by tethering SIRT1 and MDM2 to regulate composite modifications of p53/TP53. Confers both deacetylation-mediated functional inactivation, by SIRT1, and ubiquitination-dependent degradation, by MDM2, of p53/TP53, promoting a proliferative and cell survival behaviors. May play a role in the regulation of spermatogenesis.</text>
</comment>
<protein>
    <recommendedName>
        <fullName evidence="4">MORN repeat-containing protein 3</fullName>
    </recommendedName>
</protein>
<evidence type="ECO:0000256" key="5">
    <source>
        <dbReference type="ARBA" id="ARBA00045851"/>
    </source>
</evidence>
<dbReference type="InterPro" id="IPR011992">
    <property type="entry name" value="EF-hand-dom_pair"/>
</dbReference>
<dbReference type="GO" id="GO:0001669">
    <property type="term" value="C:acrosomal vesicle"/>
    <property type="evidence" value="ECO:0007669"/>
    <property type="project" value="UniProtKB-SubCell"/>
</dbReference>
<dbReference type="Pfam" id="PF02493">
    <property type="entry name" value="MORN"/>
    <property type="match status" value="6"/>
</dbReference>
<dbReference type="RefSeq" id="XP_001032699.2">
    <property type="nucleotide sequence ID" value="XM_001032699.2"/>
</dbReference>
<comment type="subcellular location">
    <subcellularLocation>
        <location evidence="1">Cytoplasmic vesicle</location>
        <location evidence="1">Secretory vesicle</location>
        <location evidence="1">Acrosome</location>
    </subcellularLocation>
</comment>
<dbReference type="SUPFAM" id="SSF82185">
    <property type="entry name" value="Histone H3 K4-specific methyltransferase SET7/9 N-terminal domain"/>
    <property type="match status" value="2"/>
</dbReference>
<feature type="compositionally biased region" description="Polar residues" evidence="6">
    <location>
        <begin position="389"/>
        <end position="399"/>
    </location>
</feature>
<dbReference type="STRING" id="312017.I7MCW2"/>
<evidence type="ECO:0000313" key="7">
    <source>
        <dbReference type="EMBL" id="EAR85036.2"/>
    </source>
</evidence>
<dbReference type="InParanoid" id="I7MCW2"/>
<keyword evidence="8" id="KW-1185">Reference proteome</keyword>
<evidence type="ECO:0000256" key="6">
    <source>
        <dbReference type="SAM" id="MobiDB-lite"/>
    </source>
</evidence>
<reference evidence="8" key="1">
    <citation type="journal article" date="2006" name="PLoS Biol.">
        <title>Macronuclear genome sequence of the ciliate Tetrahymena thermophila, a model eukaryote.</title>
        <authorList>
            <person name="Eisen J.A."/>
            <person name="Coyne R.S."/>
            <person name="Wu M."/>
            <person name="Wu D."/>
            <person name="Thiagarajan M."/>
            <person name="Wortman J.R."/>
            <person name="Badger J.H."/>
            <person name="Ren Q."/>
            <person name="Amedeo P."/>
            <person name="Jones K.M."/>
            <person name="Tallon L.J."/>
            <person name="Delcher A.L."/>
            <person name="Salzberg S.L."/>
            <person name="Silva J.C."/>
            <person name="Haas B.J."/>
            <person name="Majoros W.H."/>
            <person name="Farzad M."/>
            <person name="Carlton J.M."/>
            <person name="Smith R.K. Jr."/>
            <person name="Garg J."/>
            <person name="Pearlman R.E."/>
            <person name="Karrer K.M."/>
            <person name="Sun L."/>
            <person name="Manning G."/>
            <person name="Elde N.C."/>
            <person name="Turkewitz A.P."/>
            <person name="Asai D.J."/>
            <person name="Wilkes D.E."/>
            <person name="Wang Y."/>
            <person name="Cai H."/>
            <person name="Collins K."/>
            <person name="Stewart B.A."/>
            <person name="Lee S.R."/>
            <person name="Wilamowska K."/>
            <person name="Weinberg Z."/>
            <person name="Ruzzo W.L."/>
            <person name="Wloga D."/>
            <person name="Gaertig J."/>
            <person name="Frankel J."/>
            <person name="Tsao C.-C."/>
            <person name="Gorovsky M.A."/>
            <person name="Keeling P.J."/>
            <person name="Waller R.F."/>
            <person name="Patron N.J."/>
            <person name="Cherry J.M."/>
            <person name="Stover N.A."/>
            <person name="Krieger C.J."/>
            <person name="del Toro C."/>
            <person name="Ryder H.F."/>
            <person name="Williamson S.C."/>
            <person name="Barbeau R.A."/>
            <person name="Hamilton E.P."/>
            <person name="Orias E."/>
        </authorList>
    </citation>
    <scope>NUCLEOTIDE SEQUENCE [LARGE SCALE GENOMIC DNA]</scope>
    <source>
        <strain evidence="8">SB210</strain>
    </source>
</reference>
<dbReference type="eggNOG" id="KOG0231">
    <property type="taxonomic scope" value="Eukaryota"/>
</dbReference>
<keyword evidence="3" id="KW-0968">Cytoplasmic vesicle</keyword>
<evidence type="ECO:0000313" key="8">
    <source>
        <dbReference type="Proteomes" id="UP000009168"/>
    </source>
</evidence>
<evidence type="ECO:0000256" key="4">
    <source>
        <dbReference type="ARBA" id="ARBA00039854"/>
    </source>
</evidence>
<dbReference type="EMBL" id="GG662522">
    <property type="protein sequence ID" value="EAR85036.2"/>
    <property type="molecule type" value="Genomic_DNA"/>
</dbReference>
<dbReference type="Gene3D" id="2.20.110.10">
    <property type="entry name" value="Histone H3 K4-specific methyltransferase SET7/9 N-terminal domain"/>
    <property type="match status" value="3"/>
</dbReference>
<feature type="region of interest" description="Disordered" evidence="6">
    <location>
        <begin position="370"/>
        <end position="411"/>
    </location>
</feature>
<dbReference type="OrthoDB" id="270720at2759"/>
<gene>
    <name evidence="7" type="ORF">TTHERM_00529880</name>
</gene>
<evidence type="ECO:0000256" key="2">
    <source>
        <dbReference type="ARBA" id="ARBA00022737"/>
    </source>
</evidence>
<sequence length="411" mass="48477">MDNNSNYQQEYSEHVYTLKNRTAPQKEQHWKINDRKAQKNGPHSAIYWVKKKQRNEDGSMKVEKWIANTKYIGDWKDNKKDGFGIQFYGNGDKYEGGWQNNTRNGQGTFWVCEGKNKLRREYTGDWVDDKKTGKGTMFYNNGDRYDGLWLDDKPHDEGRMIYANGDVYEGQWFVGKRSGYGVMTKRNGDHFEGHWVNDKREGQGSYFFALKNQVFVGEWVDDMPKTGVYSEVEDPYTVKPDREKHFTDPYILPNIPKIQLKNPTKVLQEAMENVRKQRTIYRARFIPIDELYTEEERLELYKEFAAACDDNRKVSVLGLNAILANMDFELTDEDIKDYLEKLKPENPQADIDYDTFARLIAIILEDKSFEQGQEENDQVYEDENEEDMQQYQNDVGQQYDNEDNEENSDIF</sequence>
<dbReference type="Gene3D" id="1.10.238.10">
    <property type="entry name" value="EF-hand"/>
    <property type="match status" value="1"/>
</dbReference>
<dbReference type="PANTHER" id="PTHR46511">
    <property type="entry name" value="MORN REPEAT-CONTAINING PROTEIN 3"/>
    <property type="match status" value="1"/>
</dbReference>
<proteinExistence type="predicted"/>